<organism evidence="2 3">
    <name type="scientific">candidate division WWE3 bacterium CG06_land_8_20_14_3_00_42_16</name>
    <dbReference type="NCBI Taxonomy" id="1975083"/>
    <lineage>
        <taxon>Bacteria</taxon>
        <taxon>Katanobacteria</taxon>
    </lineage>
</organism>
<proteinExistence type="predicted"/>
<evidence type="ECO:0008006" key="4">
    <source>
        <dbReference type="Google" id="ProtNLM"/>
    </source>
</evidence>
<accession>A0A2M7ANZ8</accession>
<reference evidence="3" key="1">
    <citation type="submission" date="2017-09" db="EMBL/GenBank/DDBJ databases">
        <title>Depth-based differentiation of microbial function through sediment-hosted aquifers and enrichment of novel symbionts in the deep terrestrial subsurface.</title>
        <authorList>
            <person name="Probst A.J."/>
            <person name="Ladd B."/>
            <person name="Jarett J.K."/>
            <person name="Geller-Mcgrath D.E."/>
            <person name="Sieber C.M.K."/>
            <person name="Emerson J.B."/>
            <person name="Anantharaman K."/>
            <person name="Thomas B.C."/>
            <person name="Malmstrom R."/>
            <person name="Stieglmeier M."/>
            <person name="Klingl A."/>
            <person name="Woyke T."/>
            <person name="Ryan C.M."/>
            <person name="Banfield J.F."/>
        </authorList>
    </citation>
    <scope>NUCLEOTIDE SEQUENCE [LARGE SCALE GENOMIC DNA]</scope>
</reference>
<dbReference type="AlphaFoldDB" id="A0A2M7ANZ8"/>
<keyword evidence="1" id="KW-0472">Membrane</keyword>
<name>A0A2M7ANZ8_UNCKA</name>
<evidence type="ECO:0000256" key="1">
    <source>
        <dbReference type="SAM" id="Phobius"/>
    </source>
</evidence>
<feature type="transmembrane region" description="Helical" evidence="1">
    <location>
        <begin position="21"/>
        <end position="46"/>
    </location>
</feature>
<gene>
    <name evidence="2" type="ORF">COS81_01455</name>
</gene>
<dbReference type="Proteomes" id="UP000229916">
    <property type="component" value="Unassembled WGS sequence"/>
</dbReference>
<evidence type="ECO:0000313" key="3">
    <source>
        <dbReference type="Proteomes" id="UP000229916"/>
    </source>
</evidence>
<keyword evidence="1" id="KW-1133">Transmembrane helix</keyword>
<protein>
    <recommendedName>
        <fullName evidence="4">Fimbrial assembly protein</fullName>
    </recommendedName>
</protein>
<sequence>MAIDINLLPQLGKEKEKRKKLLVILNFSAIGLLVLTLLILIGAFFYKSIVEKGYENIQKESATQKALLKQYESVEIQLSEVKQRVGKVQSILDSRKEYLNLLSNLEKITPRKIIYNSLTVDDDDLVSLTGNCPSYDELFGFLKALSGEWEQLGLTQPADSEVLFTKVELTSVGRNESTYDITFSVNFTAEEGAYNAQ</sequence>
<evidence type="ECO:0000313" key="2">
    <source>
        <dbReference type="EMBL" id="PIU69085.1"/>
    </source>
</evidence>
<keyword evidence="1" id="KW-0812">Transmembrane</keyword>
<comment type="caution">
    <text evidence="2">The sequence shown here is derived from an EMBL/GenBank/DDBJ whole genome shotgun (WGS) entry which is preliminary data.</text>
</comment>
<dbReference type="EMBL" id="PEWD01000032">
    <property type="protein sequence ID" value="PIU69085.1"/>
    <property type="molecule type" value="Genomic_DNA"/>
</dbReference>